<comment type="pathway">
    <text evidence="2 6">Metabolic intermediate biosynthesis; 5-phospho-alpha-D-ribose 1-diphosphate biosynthesis; 5-phospho-alpha-D-ribose 1-diphosphate from D-ribose 5-phosphate (route II): step 3/3.</text>
</comment>
<dbReference type="EMBL" id="RHXB01000014">
    <property type="protein sequence ID" value="RSE23195.1"/>
    <property type="molecule type" value="Genomic_DNA"/>
</dbReference>
<dbReference type="GO" id="GO:0005524">
    <property type="term" value="F:ATP binding"/>
    <property type="evidence" value="ECO:0007669"/>
    <property type="project" value="UniProtKB-KW"/>
</dbReference>
<evidence type="ECO:0000256" key="1">
    <source>
        <dbReference type="ARBA" id="ARBA00000373"/>
    </source>
</evidence>
<dbReference type="SUPFAM" id="SSF52540">
    <property type="entry name" value="P-loop containing nucleoside triphosphate hydrolases"/>
    <property type="match status" value="1"/>
</dbReference>
<comment type="caution">
    <text evidence="9">The sequence shown here is derived from an EMBL/GenBank/DDBJ whole genome shotgun (WGS) entry which is preliminary data.</text>
</comment>
<evidence type="ECO:0000256" key="5">
    <source>
        <dbReference type="ARBA" id="ARBA00022840"/>
    </source>
</evidence>
<comment type="catalytic activity">
    <reaction evidence="1 6">
        <text>alpha-D-ribose 1,5-bisphosphate + ATP = 5-phospho-alpha-D-ribose 1-diphosphate + ADP</text>
        <dbReference type="Rhea" id="RHEA:20109"/>
        <dbReference type="ChEBI" id="CHEBI:30616"/>
        <dbReference type="ChEBI" id="CHEBI:58017"/>
        <dbReference type="ChEBI" id="CHEBI:68688"/>
        <dbReference type="ChEBI" id="CHEBI:456216"/>
        <dbReference type="EC" id="2.7.4.23"/>
    </reaction>
</comment>
<evidence type="ECO:0000256" key="4">
    <source>
        <dbReference type="ARBA" id="ARBA00022741"/>
    </source>
</evidence>
<reference evidence="8 11" key="2">
    <citation type="submission" date="2023-10" db="EMBL/GenBank/DDBJ databases">
        <authorList>
            <person name="Dale J."/>
        </authorList>
    </citation>
    <scope>NUCLEOTIDE SEQUENCE [LARGE SCALE GENOMIC DNA]</scope>
    <source>
        <strain evidence="8 11">2023EL-00970</strain>
    </source>
</reference>
<dbReference type="HAMAP" id="MF_00836">
    <property type="entry name" value="PhnN"/>
    <property type="match status" value="1"/>
</dbReference>
<evidence type="ECO:0000313" key="11">
    <source>
        <dbReference type="Proteomes" id="UP001187066"/>
    </source>
</evidence>
<evidence type="ECO:0000313" key="10">
    <source>
        <dbReference type="Proteomes" id="UP000275331"/>
    </source>
</evidence>
<evidence type="ECO:0000259" key="7">
    <source>
        <dbReference type="SMART" id="SM00072"/>
    </source>
</evidence>
<comment type="function">
    <text evidence="6">Catalyzes the phosphorylation of ribose 1,5-bisphosphate to 5-phospho-D-ribosyl alpha-1-diphosphate (PRPP).</text>
</comment>
<dbReference type="PANTHER" id="PTHR23117">
    <property type="entry name" value="GUANYLATE KINASE-RELATED"/>
    <property type="match status" value="1"/>
</dbReference>
<comment type="similarity">
    <text evidence="6">Belongs to the ribose 1,5-bisphosphokinase family.</text>
</comment>
<dbReference type="InterPro" id="IPR027417">
    <property type="entry name" value="P-loop_NTPase"/>
</dbReference>
<dbReference type="AlphaFoldDB" id="A0A427URJ3"/>
<keyword evidence="9" id="KW-0418">Kinase</keyword>
<dbReference type="UniPathway" id="UPA00087">
    <property type="reaction ID" value="UER00175"/>
</dbReference>
<dbReference type="PANTHER" id="PTHR23117:SF8">
    <property type="entry name" value="RIBOSE 1,5-BISPHOSPHATE PHOSPHOKINASE PHNN"/>
    <property type="match status" value="1"/>
</dbReference>
<dbReference type="RefSeq" id="WP_125294700.1">
    <property type="nucleotide sequence ID" value="NZ_JAPTZM010000002.1"/>
</dbReference>
<dbReference type="GO" id="GO:0006015">
    <property type="term" value="P:5-phosphoribose 1-diphosphate biosynthetic process"/>
    <property type="evidence" value="ECO:0007669"/>
    <property type="project" value="UniProtKB-UniRule"/>
</dbReference>
<dbReference type="Proteomes" id="UP000275331">
    <property type="component" value="Unassembled WGS sequence"/>
</dbReference>
<dbReference type="NCBIfam" id="NF007485">
    <property type="entry name" value="PRK10078.1"/>
    <property type="match status" value="1"/>
</dbReference>
<dbReference type="GO" id="GO:0033863">
    <property type="term" value="F:ribose 1,5-bisphosphate phosphokinase activity"/>
    <property type="evidence" value="ECO:0007669"/>
    <property type="project" value="UniProtKB-UniRule"/>
</dbReference>
<dbReference type="EC" id="2.7.4.23" evidence="6"/>
<keyword evidence="3 6" id="KW-0808">Transferase</keyword>
<dbReference type="GO" id="GO:0019634">
    <property type="term" value="P:organic phosphonate metabolic process"/>
    <property type="evidence" value="ECO:0007669"/>
    <property type="project" value="UniProtKB-UniRule"/>
</dbReference>
<evidence type="ECO:0000256" key="3">
    <source>
        <dbReference type="ARBA" id="ARBA00022679"/>
    </source>
</evidence>
<dbReference type="InterPro" id="IPR008145">
    <property type="entry name" value="GK/Ca_channel_bsu"/>
</dbReference>
<dbReference type="FunFam" id="3.40.50.300:FF:000979">
    <property type="entry name" value="Ribose 1,5-bisphosphate phosphokinase PhnN"/>
    <property type="match status" value="1"/>
</dbReference>
<evidence type="ECO:0000256" key="2">
    <source>
        <dbReference type="ARBA" id="ARBA00005069"/>
    </source>
</evidence>
<keyword evidence="11" id="KW-1185">Reference proteome</keyword>
<organism evidence="9 10">
    <name type="scientific">Atlantibacter subterraneus</name>
    <dbReference type="NCBI Taxonomy" id="255519"/>
    <lineage>
        <taxon>Bacteria</taxon>
        <taxon>Pseudomonadati</taxon>
        <taxon>Pseudomonadota</taxon>
        <taxon>Gammaproteobacteria</taxon>
        <taxon>Enterobacterales</taxon>
        <taxon>Enterobacteriaceae</taxon>
        <taxon>Atlantibacter</taxon>
    </lineage>
</organism>
<proteinExistence type="inferred from homology"/>
<evidence type="ECO:0000313" key="8">
    <source>
        <dbReference type="EMBL" id="MDV7024624.1"/>
    </source>
</evidence>
<dbReference type="GO" id="GO:0005829">
    <property type="term" value="C:cytosol"/>
    <property type="evidence" value="ECO:0007669"/>
    <property type="project" value="TreeGrafter"/>
</dbReference>
<dbReference type="Proteomes" id="UP001187066">
    <property type="component" value="Unassembled WGS sequence"/>
</dbReference>
<comment type="caution">
    <text evidence="6">Lacks conserved residue(s) required for the propagation of feature annotation.</text>
</comment>
<keyword evidence="5 6" id="KW-0067">ATP-binding</keyword>
<dbReference type="NCBIfam" id="TIGR02322">
    <property type="entry name" value="phosphon_PhnN"/>
    <property type="match status" value="1"/>
</dbReference>
<feature type="domain" description="Guanylate kinase/L-type calcium channel beta subunit" evidence="7">
    <location>
        <begin position="1"/>
        <end position="180"/>
    </location>
</feature>
<name>A0A427URJ3_9ENTR</name>
<accession>A0A427URJ3</accession>
<sequence>MGRIIWLMGASGSGKDSLLNALRERERPTLLVAHRYITRPFNAGNENHIALSEGEFLQREAQGLFALSWQANGHYYGIGQEIDLWLEAGFNVVVNGSRAHLKQAQTRYREQLLAVCLHVSRDVLQTRLQARGRESAGQIAARLARAAQYASLPPGCQVLNNDGSLLQSVETLLTLVDEHPQPREPQHAL</sequence>
<dbReference type="EMBL" id="JAWLOF010000015">
    <property type="protein sequence ID" value="MDV7024624.1"/>
    <property type="molecule type" value="Genomic_DNA"/>
</dbReference>
<evidence type="ECO:0000313" key="9">
    <source>
        <dbReference type="EMBL" id="RSE23195.1"/>
    </source>
</evidence>
<dbReference type="InterPro" id="IPR012699">
    <property type="entry name" value="PhnN"/>
</dbReference>
<dbReference type="Gene3D" id="3.40.50.300">
    <property type="entry name" value="P-loop containing nucleotide triphosphate hydrolases"/>
    <property type="match status" value="1"/>
</dbReference>
<keyword evidence="4 6" id="KW-0547">Nucleotide-binding</keyword>
<dbReference type="OrthoDB" id="341217at2"/>
<dbReference type="SMART" id="SM00072">
    <property type="entry name" value="GuKc"/>
    <property type="match status" value="1"/>
</dbReference>
<evidence type="ECO:0000256" key="6">
    <source>
        <dbReference type="HAMAP-Rule" id="MF_00836"/>
    </source>
</evidence>
<dbReference type="Pfam" id="PF00625">
    <property type="entry name" value="Guanylate_kin"/>
    <property type="match status" value="1"/>
</dbReference>
<gene>
    <name evidence="6 8" type="primary">phnN</name>
    <name evidence="9" type="ORF">EGT71_18580</name>
    <name evidence="8" type="ORF">R4P48_18325</name>
</gene>
<reference evidence="9 10" key="1">
    <citation type="submission" date="2018-10" db="EMBL/GenBank/DDBJ databases">
        <title>Transmission dynamics of multidrug resistant bacteria on intensive care unit surfaces.</title>
        <authorList>
            <person name="D'Souza A.W."/>
            <person name="Potter R.F."/>
            <person name="Wallace M."/>
            <person name="Shupe A."/>
            <person name="Patel S."/>
            <person name="Sun S."/>
            <person name="Gul D."/>
            <person name="Kwon J.H."/>
            <person name="Andleeb S."/>
            <person name="Burnham C.-A.D."/>
            <person name="Dantas G."/>
        </authorList>
    </citation>
    <scope>NUCLEOTIDE SEQUENCE [LARGE SCALE GENOMIC DNA]</scope>
    <source>
        <strain evidence="9 10">AS_373</strain>
    </source>
</reference>
<protein>
    <recommendedName>
        <fullName evidence="6">Ribose 1,5-bisphosphate phosphokinase PhnN</fullName>
        <ecNumber evidence="6">2.7.4.23</ecNumber>
    </recommendedName>
    <alternativeName>
        <fullName evidence="6">Ribose 1,5-bisphosphokinase</fullName>
    </alternativeName>
</protein>